<sequence length="258" mass="29070">MHHRRGALVSVHTLTERRTAAMGHTLTATRGSAEDADGDVGMNLGPDQSVLVLMEHCLEMKRQETRLRLFTLLLLLGCTALLVFAMWARVIQRGSKEEVINVEQSPAYSKQERCPPAGDPQTSFTRLHVSLRSYSKTSSPEGQVITWDSEFEPASNVTSYIVIPEDGFYFVYLNFAIFCNPKGAKFIKFVAELHRSSEGYGDPERLMEVHDGLRCKSLKYRNVFVGQLLKLLKKDRLSVLIKEGFDLIHKATFGAYLV</sequence>
<accession>A0ACB9WTI3</accession>
<protein>
    <submittedName>
        <fullName evidence="1">Uncharacterized protein</fullName>
    </submittedName>
</protein>
<reference evidence="1" key="1">
    <citation type="submission" date="2022-05" db="EMBL/GenBank/DDBJ databases">
        <title>Chromosome-level genome of Chaenocephalus aceratus.</title>
        <authorList>
            <person name="Park H."/>
        </authorList>
    </citation>
    <scope>NUCLEOTIDE SEQUENCE</scope>
    <source>
        <strain evidence="1">KU_202001</strain>
    </source>
</reference>
<dbReference type="Proteomes" id="UP001057452">
    <property type="component" value="Chromosome 12"/>
</dbReference>
<proteinExistence type="predicted"/>
<name>A0ACB9WTI3_CHAAC</name>
<dbReference type="EMBL" id="CM043796">
    <property type="protein sequence ID" value="KAI4817034.1"/>
    <property type="molecule type" value="Genomic_DNA"/>
</dbReference>
<organism evidence="1 2">
    <name type="scientific">Chaenocephalus aceratus</name>
    <name type="common">Blackfin icefish</name>
    <name type="synonym">Chaenichthys aceratus</name>
    <dbReference type="NCBI Taxonomy" id="36190"/>
    <lineage>
        <taxon>Eukaryota</taxon>
        <taxon>Metazoa</taxon>
        <taxon>Chordata</taxon>
        <taxon>Craniata</taxon>
        <taxon>Vertebrata</taxon>
        <taxon>Euteleostomi</taxon>
        <taxon>Actinopterygii</taxon>
        <taxon>Neopterygii</taxon>
        <taxon>Teleostei</taxon>
        <taxon>Neoteleostei</taxon>
        <taxon>Acanthomorphata</taxon>
        <taxon>Eupercaria</taxon>
        <taxon>Perciformes</taxon>
        <taxon>Notothenioidei</taxon>
        <taxon>Channichthyidae</taxon>
        <taxon>Chaenocephalus</taxon>
    </lineage>
</organism>
<evidence type="ECO:0000313" key="1">
    <source>
        <dbReference type="EMBL" id="KAI4817034.1"/>
    </source>
</evidence>
<keyword evidence="2" id="KW-1185">Reference proteome</keyword>
<gene>
    <name evidence="1" type="ORF">KUCAC02_009323</name>
</gene>
<comment type="caution">
    <text evidence="1">The sequence shown here is derived from an EMBL/GenBank/DDBJ whole genome shotgun (WGS) entry which is preliminary data.</text>
</comment>
<evidence type="ECO:0000313" key="2">
    <source>
        <dbReference type="Proteomes" id="UP001057452"/>
    </source>
</evidence>